<protein>
    <submittedName>
        <fullName evidence="4">Uncharacterized protein</fullName>
    </submittedName>
</protein>
<evidence type="ECO:0000256" key="2">
    <source>
        <dbReference type="SAM" id="Phobius"/>
    </source>
</evidence>
<evidence type="ECO:0000256" key="3">
    <source>
        <dbReference type="SAM" id="SignalP"/>
    </source>
</evidence>
<keyword evidence="3" id="KW-0732">Signal</keyword>
<evidence type="ECO:0000313" key="5">
    <source>
        <dbReference type="Proteomes" id="UP000319257"/>
    </source>
</evidence>
<reference evidence="4 5" key="1">
    <citation type="submission" date="2019-06" db="EMBL/GenBank/DDBJ databases">
        <title>Draft genome sequence of the filamentous fungus Phialemoniopsis curvata isolated from diesel fuel.</title>
        <authorList>
            <person name="Varaljay V.A."/>
            <person name="Lyon W.J."/>
            <person name="Crouch A.L."/>
            <person name="Drake C.E."/>
            <person name="Hollomon J.M."/>
            <person name="Nadeau L.J."/>
            <person name="Nunn H.S."/>
            <person name="Stevenson B.S."/>
            <person name="Bojanowski C.L."/>
            <person name="Crookes-Goodson W.J."/>
        </authorList>
    </citation>
    <scope>NUCLEOTIDE SEQUENCE [LARGE SCALE GENOMIC DNA]</scope>
    <source>
        <strain evidence="4 5">D216</strain>
    </source>
</reference>
<feature type="signal peptide" evidence="3">
    <location>
        <begin position="1"/>
        <end position="21"/>
    </location>
</feature>
<comment type="caution">
    <text evidence="4">The sequence shown here is derived from an EMBL/GenBank/DDBJ whole genome shotgun (WGS) entry which is preliminary data.</text>
</comment>
<evidence type="ECO:0000313" key="4">
    <source>
        <dbReference type="EMBL" id="TPX16064.1"/>
    </source>
</evidence>
<feature type="transmembrane region" description="Helical" evidence="2">
    <location>
        <begin position="298"/>
        <end position="318"/>
    </location>
</feature>
<dbReference type="RefSeq" id="XP_030997775.1">
    <property type="nucleotide sequence ID" value="XM_031138428.1"/>
</dbReference>
<keyword evidence="2" id="KW-0812">Transmembrane</keyword>
<dbReference type="OrthoDB" id="5429716at2759"/>
<organism evidence="4 5">
    <name type="scientific">Thyridium curvatum</name>
    <dbReference type="NCBI Taxonomy" id="1093900"/>
    <lineage>
        <taxon>Eukaryota</taxon>
        <taxon>Fungi</taxon>
        <taxon>Dikarya</taxon>
        <taxon>Ascomycota</taxon>
        <taxon>Pezizomycotina</taxon>
        <taxon>Sordariomycetes</taxon>
        <taxon>Sordariomycetidae</taxon>
        <taxon>Thyridiales</taxon>
        <taxon>Thyridiaceae</taxon>
        <taxon>Thyridium</taxon>
    </lineage>
</organism>
<keyword evidence="2" id="KW-0472">Membrane</keyword>
<name>A0A507BBN7_9PEZI</name>
<sequence length="320" mass="32626">MVVTTTPVFLWSILNLGPVTETFTAAPSCATKTDGVMIASKLASSNETVLVANYPGTCGKFIQVGDCMPLGSKRDEHFKSKDPLQYDTENYLRLWVYSPGLFCPSGWTTAGAVTRQADGSIASPTGFFAPEPSVNLSVALLTNGMIPPATVIATALEPGETAAACCPESWPVLRNGECYSPMPTDKFPATAGCATRPVEASGFYSTITTTIDVGSLTSASAELITPTYTGKGSLVTTTWTGTAAKHSAVTVMPAVVLVHKSEDAAKTTGGGSSGGAGGGGTGTNAAVAMRPGGPDPKALGGLALVVMTAVMAGAAVMMPW</sequence>
<proteinExistence type="predicted"/>
<gene>
    <name evidence="4" type="ORF">E0L32_004059</name>
</gene>
<dbReference type="InParanoid" id="A0A507BBN7"/>
<feature type="chain" id="PRO_5021262952" evidence="3">
    <location>
        <begin position="22"/>
        <end position="320"/>
    </location>
</feature>
<keyword evidence="2" id="KW-1133">Transmembrane helix</keyword>
<evidence type="ECO:0000256" key="1">
    <source>
        <dbReference type="SAM" id="MobiDB-lite"/>
    </source>
</evidence>
<accession>A0A507BBN7</accession>
<dbReference type="EMBL" id="SKBQ01000019">
    <property type="protein sequence ID" value="TPX16064.1"/>
    <property type="molecule type" value="Genomic_DNA"/>
</dbReference>
<feature type="region of interest" description="Disordered" evidence="1">
    <location>
        <begin position="265"/>
        <end position="285"/>
    </location>
</feature>
<dbReference type="Proteomes" id="UP000319257">
    <property type="component" value="Unassembled WGS sequence"/>
</dbReference>
<dbReference type="GeneID" id="41971506"/>
<keyword evidence="5" id="KW-1185">Reference proteome</keyword>
<dbReference type="AlphaFoldDB" id="A0A507BBN7"/>
<feature type="compositionally biased region" description="Gly residues" evidence="1">
    <location>
        <begin position="268"/>
        <end position="282"/>
    </location>
</feature>